<sequence>MTPKIYKTDSIDGAEIGQYESMVLSTIAIPDPGYPYQLTFSGQAWISQGSPTGVDLVVKDGPTVGGANLSAITSINGGFVGNQGGRLVHPITGTSGTLTGTRTISLCVIKWAGGPGDGWQHGGSAYTNVTALLTAA</sequence>
<evidence type="ECO:0000313" key="1">
    <source>
        <dbReference type="EMBL" id="MFD2458690.1"/>
    </source>
</evidence>
<protein>
    <submittedName>
        <fullName evidence="1">Uncharacterized protein</fullName>
    </submittedName>
</protein>
<keyword evidence="2" id="KW-1185">Reference proteome</keyword>
<dbReference type="EMBL" id="JBHUKU010000004">
    <property type="protein sequence ID" value="MFD2458690.1"/>
    <property type="molecule type" value="Genomic_DNA"/>
</dbReference>
<name>A0ABW5GEH3_9PSEU</name>
<organism evidence="1 2">
    <name type="scientific">Amycolatopsis samaneae</name>
    <dbReference type="NCBI Taxonomy" id="664691"/>
    <lineage>
        <taxon>Bacteria</taxon>
        <taxon>Bacillati</taxon>
        <taxon>Actinomycetota</taxon>
        <taxon>Actinomycetes</taxon>
        <taxon>Pseudonocardiales</taxon>
        <taxon>Pseudonocardiaceae</taxon>
        <taxon>Amycolatopsis</taxon>
    </lineage>
</organism>
<dbReference type="Proteomes" id="UP001597419">
    <property type="component" value="Unassembled WGS sequence"/>
</dbReference>
<gene>
    <name evidence="1" type="ORF">ACFSYJ_08765</name>
</gene>
<reference evidence="2" key="1">
    <citation type="journal article" date="2019" name="Int. J. Syst. Evol. Microbiol.">
        <title>The Global Catalogue of Microorganisms (GCM) 10K type strain sequencing project: providing services to taxonomists for standard genome sequencing and annotation.</title>
        <authorList>
            <consortium name="The Broad Institute Genomics Platform"/>
            <consortium name="The Broad Institute Genome Sequencing Center for Infectious Disease"/>
            <person name="Wu L."/>
            <person name="Ma J."/>
        </authorList>
    </citation>
    <scope>NUCLEOTIDE SEQUENCE [LARGE SCALE GENOMIC DNA]</scope>
    <source>
        <strain evidence="2">CGMCC 4.7643</strain>
    </source>
</reference>
<comment type="caution">
    <text evidence="1">The sequence shown here is derived from an EMBL/GenBank/DDBJ whole genome shotgun (WGS) entry which is preliminary data.</text>
</comment>
<dbReference type="RefSeq" id="WP_345387536.1">
    <property type="nucleotide sequence ID" value="NZ_BAABHG010000002.1"/>
</dbReference>
<evidence type="ECO:0000313" key="2">
    <source>
        <dbReference type="Proteomes" id="UP001597419"/>
    </source>
</evidence>
<proteinExistence type="predicted"/>
<accession>A0ABW5GEH3</accession>